<evidence type="ECO:0000313" key="2">
    <source>
        <dbReference type="EMBL" id="RKP31931.1"/>
    </source>
</evidence>
<dbReference type="EMBL" id="ML004436">
    <property type="protein sequence ID" value="RKP31931.1"/>
    <property type="molecule type" value="Genomic_DNA"/>
</dbReference>
<dbReference type="SUPFAM" id="SSF52047">
    <property type="entry name" value="RNI-like"/>
    <property type="match status" value="1"/>
</dbReference>
<keyword evidence="3" id="KW-1185">Reference proteome</keyword>
<feature type="non-terminal residue" evidence="2">
    <location>
        <position position="1096"/>
    </location>
</feature>
<feature type="region of interest" description="Disordered" evidence="1">
    <location>
        <begin position="180"/>
        <end position="208"/>
    </location>
</feature>
<dbReference type="OrthoDB" id="8436363at2759"/>
<evidence type="ECO:0000313" key="3">
    <source>
        <dbReference type="Proteomes" id="UP000268321"/>
    </source>
</evidence>
<sequence>KLLNWNKVHELVIYQVNEAVEGVGICDVDWFLRDSSVVLLEQPPPMTSDGPEKHRKATSAPHTPLVTPSSPHLLVLNANDNCAAKTRPSIAPIQEGDARSVLSVSTSTLPSHTQKRCGSASNVASSGTTASNGSVSGGRFFCKLKNRLQRSDSSTASSLPSPLLRPDFMLENKYEKLGIPAPQHSASVNPADSRSFSSAGNERPRMSLDTEDPQLSEYIRLFQQDNKRGRKTLHSAETKPHTTHTASPVSRSPRQFEIGKLSSLFRRRSVSAAVSTSPVKTDAKAVHTSSANTPPPTAPASKGLAKFPKLKPLKHVAFHSLTFLIDPPQQIPSRYPRKGNVEVLPLGQVRVHPLTEADKLAIAKSLHSHGGGLVVGGTGAFSLTRKEPKNDEDQNQDQDPAEEKPAIEAHAQSLGIDKLMVYSVNRTGYTAAVKKMSLDVIYSRCCHLREIVPIPGIAKQIPKGSMAPLPFLQFRNPTPIMIEVETFADFIRIAPIICISLDGISLSYEQLKILLSAMSAKTQLEKLSFRNTPLDTEGWALFCWFLSRNKAINKLDITQCAPLAVVKKKKKKKPEEEAVVRMVCNKENRSDMDWMMFTACLITRDGIEELILTGCCITDLHVFETLIRRAISIRTVKLGLAYNQLSPAQFHVVLESYLMSPKTRGLDLGYNDFLSSAFLKIIAELYKRDTLPEKMAVSQLGFLSLNATNLRFTALFKDVAENFLAALPNLKYLDMSNNPKLFGNYSALSSDNTSTDSRADITPEVINSFFCSLLPRFKTLMRFHSDNNELSSHSLSNLFEIVPFCKSLSYLSIVGNHMDFYSAAALIQCLKNSTTLMVDGDFLSLPESLRERIGSYSMRNMENYYNKNVPKKTDHDTGNERESLADQLNQLLLMRNQGKLDINLPSVKLFTARTQRYRQELQGSIQDLFALQYSGDLSTEGKEALIRLLFVDSSLERGLQLIDKSLVDHDENITTSDILNMNLAEDEKNLVKNTAHEKAVNDTSDHPDPLPHVNPASLPISRNRSSATLASLDKEEGSVMKFARVTDKEALLDKFDNLSGEEIRQKMLNFNLLELDTLIDTINSARKRGVCFKQVF</sequence>
<proteinExistence type="predicted"/>
<feature type="region of interest" description="Disordered" evidence="1">
    <location>
        <begin position="43"/>
        <end position="69"/>
    </location>
</feature>
<dbReference type="Proteomes" id="UP000268321">
    <property type="component" value="Unassembled WGS sequence"/>
</dbReference>
<feature type="region of interest" description="Disordered" evidence="1">
    <location>
        <begin position="281"/>
        <end position="302"/>
    </location>
</feature>
<name>A0A4P9ZHY2_9ASCO</name>
<reference evidence="3" key="1">
    <citation type="journal article" date="2018" name="Nat. Microbiol.">
        <title>Leveraging single-cell genomics to expand the fungal tree of life.</title>
        <authorList>
            <person name="Ahrendt S.R."/>
            <person name="Quandt C.A."/>
            <person name="Ciobanu D."/>
            <person name="Clum A."/>
            <person name="Salamov A."/>
            <person name="Andreopoulos B."/>
            <person name="Cheng J.F."/>
            <person name="Woyke T."/>
            <person name="Pelin A."/>
            <person name="Henrissat B."/>
            <person name="Reynolds N.K."/>
            <person name="Benny G.L."/>
            <person name="Smith M.E."/>
            <person name="James T.Y."/>
            <person name="Grigoriev I.V."/>
        </authorList>
    </citation>
    <scope>NUCLEOTIDE SEQUENCE [LARGE SCALE GENOMIC DNA]</scope>
    <source>
        <strain evidence="3">Baker2002</strain>
    </source>
</reference>
<dbReference type="InterPro" id="IPR032675">
    <property type="entry name" value="LRR_dom_sf"/>
</dbReference>
<feature type="region of interest" description="Disordered" evidence="1">
    <location>
        <begin position="1000"/>
        <end position="1019"/>
    </location>
</feature>
<gene>
    <name evidence="2" type="ORF">METBISCDRAFT_4239</name>
</gene>
<accession>A0A4P9ZHY2</accession>
<feature type="region of interest" description="Disordered" evidence="1">
    <location>
        <begin position="102"/>
        <end position="131"/>
    </location>
</feature>
<feature type="compositionally biased region" description="Basic and acidic residues" evidence="1">
    <location>
        <begin position="1000"/>
        <end position="1009"/>
    </location>
</feature>
<evidence type="ECO:0000256" key="1">
    <source>
        <dbReference type="SAM" id="MobiDB-lite"/>
    </source>
</evidence>
<protein>
    <submittedName>
        <fullName evidence="2">RNI-like protein</fullName>
    </submittedName>
</protein>
<organism evidence="2 3">
    <name type="scientific">Metschnikowia bicuspidata</name>
    <dbReference type="NCBI Taxonomy" id="27322"/>
    <lineage>
        <taxon>Eukaryota</taxon>
        <taxon>Fungi</taxon>
        <taxon>Dikarya</taxon>
        <taxon>Ascomycota</taxon>
        <taxon>Saccharomycotina</taxon>
        <taxon>Pichiomycetes</taxon>
        <taxon>Metschnikowiaceae</taxon>
        <taxon>Metschnikowia</taxon>
    </lineage>
</organism>
<feature type="region of interest" description="Disordered" evidence="1">
    <location>
        <begin position="229"/>
        <end position="252"/>
    </location>
</feature>
<feature type="compositionally biased region" description="Polar residues" evidence="1">
    <location>
        <begin position="243"/>
        <end position="252"/>
    </location>
</feature>
<dbReference type="Gene3D" id="3.80.10.10">
    <property type="entry name" value="Ribonuclease Inhibitor"/>
    <property type="match status" value="1"/>
</dbReference>
<dbReference type="AlphaFoldDB" id="A0A4P9ZHY2"/>
<feature type="compositionally biased region" description="Polar residues" evidence="1">
    <location>
        <begin position="119"/>
        <end position="131"/>
    </location>
</feature>
<feature type="region of interest" description="Disordered" evidence="1">
    <location>
        <begin position="378"/>
        <end position="405"/>
    </location>
</feature>
<feature type="non-terminal residue" evidence="2">
    <location>
        <position position="1"/>
    </location>
</feature>
<feature type="compositionally biased region" description="Polar residues" evidence="1">
    <location>
        <begin position="184"/>
        <end position="200"/>
    </location>
</feature>